<gene>
    <name evidence="1" type="ORF">HMPREF9134_01103</name>
</gene>
<name>L1ND36_9PORP</name>
<dbReference type="STRING" id="1127696.HMPREF9134_01103"/>
<organism evidence="1 2">
    <name type="scientific">Porphyromonas catoniae F0037</name>
    <dbReference type="NCBI Taxonomy" id="1127696"/>
    <lineage>
        <taxon>Bacteria</taxon>
        <taxon>Pseudomonadati</taxon>
        <taxon>Bacteroidota</taxon>
        <taxon>Bacteroidia</taxon>
        <taxon>Bacteroidales</taxon>
        <taxon>Porphyromonadaceae</taxon>
        <taxon>Porphyromonas</taxon>
    </lineage>
</organism>
<dbReference type="EMBL" id="AMEQ01000029">
    <property type="protein sequence ID" value="EKY01195.1"/>
    <property type="molecule type" value="Genomic_DNA"/>
</dbReference>
<sequence length="39" mass="4230">MLGRDKSTRYHGEGSVPTSLCSLVVAVPILPRIPQNHLS</sequence>
<comment type="caution">
    <text evidence="1">The sequence shown here is derived from an EMBL/GenBank/DDBJ whole genome shotgun (WGS) entry which is preliminary data.</text>
</comment>
<evidence type="ECO:0000313" key="1">
    <source>
        <dbReference type="EMBL" id="EKY01195.1"/>
    </source>
</evidence>
<dbReference type="HOGENOM" id="CLU_3314406_0_0_10"/>
<reference evidence="1 2" key="1">
    <citation type="submission" date="2012-05" db="EMBL/GenBank/DDBJ databases">
        <authorList>
            <person name="Weinstock G."/>
            <person name="Sodergren E."/>
            <person name="Lobos E.A."/>
            <person name="Fulton L."/>
            <person name="Fulton R."/>
            <person name="Courtney L."/>
            <person name="Fronick C."/>
            <person name="O'Laughlin M."/>
            <person name="Godfrey J."/>
            <person name="Wilson R.M."/>
            <person name="Miner T."/>
            <person name="Farmer C."/>
            <person name="Delehaunty K."/>
            <person name="Cordes M."/>
            <person name="Minx P."/>
            <person name="Tomlinson C."/>
            <person name="Chen J."/>
            <person name="Wollam A."/>
            <person name="Pepin K.H."/>
            <person name="Bhonagiri V."/>
            <person name="Zhang X."/>
            <person name="Suruliraj S."/>
            <person name="Warren W."/>
            <person name="Mitreva M."/>
            <person name="Mardis E.R."/>
            <person name="Wilson R.K."/>
        </authorList>
    </citation>
    <scope>NUCLEOTIDE SEQUENCE [LARGE SCALE GENOMIC DNA]</scope>
    <source>
        <strain evidence="1 2">F0037</strain>
    </source>
</reference>
<evidence type="ECO:0000313" key="2">
    <source>
        <dbReference type="Proteomes" id="UP000010408"/>
    </source>
</evidence>
<protein>
    <submittedName>
        <fullName evidence="1">Uncharacterized protein</fullName>
    </submittedName>
</protein>
<dbReference type="Proteomes" id="UP000010408">
    <property type="component" value="Unassembled WGS sequence"/>
</dbReference>
<proteinExistence type="predicted"/>
<dbReference type="AlphaFoldDB" id="L1ND36"/>
<accession>L1ND36</accession>